<comment type="caution">
    <text evidence="4">The sequence shown here is derived from an EMBL/GenBank/DDBJ whole genome shotgun (WGS) entry which is preliminary data.</text>
</comment>
<feature type="transmembrane region" description="Helical" evidence="2">
    <location>
        <begin position="61"/>
        <end position="82"/>
    </location>
</feature>
<feature type="transmembrane region" description="Helical" evidence="2">
    <location>
        <begin position="215"/>
        <end position="240"/>
    </location>
</feature>
<dbReference type="InterPro" id="IPR056120">
    <property type="entry name" value="DUF7703"/>
</dbReference>
<protein>
    <recommendedName>
        <fullName evidence="3">DUF7703 domain-containing protein</fullName>
    </recommendedName>
</protein>
<feature type="transmembrane region" description="Helical" evidence="2">
    <location>
        <begin position="94"/>
        <end position="116"/>
    </location>
</feature>
<gene>
    <name evidence="4" type="ORF">AC578_838</name>
</gene>
<accession>A0A139GZQ2</accession>
<keyword evidence="2" id="KW-0472">Membrane</keyword>
<dbReference type="Pfam" id="PF24802">
    <property type="entry name" value="DUF7703"/>
    <property type="match status" value="1"/>
</dbReference>
<keyword evidence="2" id="KW-0812">Transmembrane</keyword>
<reference evidence="4 5" key="1">
    <citation type="submission" date="2015-07" db="EMBL/GenBank/DDBJ databases">
        <title>Comparative genomics of the Sigatoka disease complex on banana suggests a link between parallel evolutionary changes in Pseudocercospora fijiensis and Pseudocercospora eumusae and increased virulence on the banana host.</title>
        <authorList>
            <person name="Chang T.-C."/>
            <person name="Salvucci A."/>
            <person name="Crous P.W."/>
            <person name="Stergiopoulos I."/>
        </authorList>
    </citation>
    <scope>NUCLEOTIDE SEQUENCE [LARGE SCALE GENOMIC DNA]</scope>
    <source>
        <strain evidence="4 5">CBS 114824</strain>
    </source>
</reference>
<dbReference type="PANTHER" id="PTHR37013">
    <property type="entry name" value="INTEGRAL MEMBRANE PROTEIN (AFU_ORTHOLOGUE AFUA_1G05950)-RELATED"/>
    <property type="match status" value="1"/>
</dbReference>
<evidence type="ECO:0000256" key="1">
    <source>
        <dbReference type="SAM" id="MobiDB-lite"/>
    </source>
</evidence>
<dbReference type="EMBL" id="LFZN01000204">
    <property type="protein sequence ID" value="KXS95693.1"/>
    <property type="molecule type" value="Genomic_DNA"/>
</dbReference>
<dbReference type="AlphaFoldDB" id="A0A139GZQ2"/>
<evidence type="ECO:0000313" key="4">
    <source>
        <dbReference type="EMBL" id="KXS95693.1"/>
    </source>
</evidence>
<keyword evidence="2" id="KW-1133">Transmembrane helix</keyword>
<feature type="region of interest" description="Disordered" evidence="1">
    <location>
        <begin position="353"/>
        <end position="373"/>
    </location>
</feature>
<feature type="region of interest" description="Disordered" evidence="1">
    <location>
        <begin position="314"/>
        <end position="338"/>
    </location>
</feature>
<feature type="domain" description="DUF7703" evidence="3">
    <location>
        <begin position="33"/>
        <end position="271"/>
    </location>
</feature>
<organism evidence="4 5">
    <name type="scientific">Pseudocercospora eumusae</name>
    <dbReference type="NCBI Taxonomy" id="321146"/>
    <lineage>
        <taxon>Eukaryota</taxon>
        <taxon>Fungi</taxon>
        <taxon>Dikarya</taxon>
        <taxon>Ascomycota</taxon>
        <taxon>Pezizomycotina</taxon>
        <taxon>Dothideomycetes</taxon>
        <taxon>Dothideomycetidae</taxon>
        <taxon>Mycosphaerellales</taxon>
        <taxon>Mycosphaerellaceae</taxon>
        <taxon>Pseudocercospora</taxon>
    </lineage>
</organism>
<evidence type="ECO:0000313" key="5">
    <source>
        <dbReference type="Proteomes" id="UP000070133"/>
    </source>
</evidence>
<feature type="transmembrane region" description="Helical" evidence="2">
    <location>
        <begin position="31"/>
        <end position="54"/>
    </location>
</feature>
<evidence type="ECO:0000256" key="2">
    <source>
        <dbReference type="SAM" id="Phobius"/>
    </source>
</evidence>
<dbReference type="OrthoDB" id="1657402at2759"/>
<keyword evidence="5" id="KW-1185">Reference proteome</keyword>
<name>A0A139GZQ2_9PEZI</name>
<feature type="compositionally biased region" description="Basic and acidic residues" evidence="1">
    <location>
        <begin position="359"/>
        <end position="373"/>
    </location>
</feature>
<proteinExistence type="predicted"/>
<dbReference type="Proteomes" id="UP000070133">
    <property type="component" value="Unassembled WGS sequence"/>
</dbReference>
<sequence length="373" mass="41446">MASNSSASASWTSPGAGITGGYDGDSETLRYFIVFFCGLAMYNACELVIMVFLTFKQFNGLYFWSLLVSGVAIIPYSLGFLLKFMKITTGNAQWLAVVLLTVGWYPMITGQALVLWSRLHLIVTGKKGDRILFWTKCMIVVNAICLHIPTTVLTFGANGSINTDVFETGYNIMEKIQMIGFFLQEVILSSIYIVETVKILRTSLQPGTRKTMKQLIFINVVIILMDLGLLGLECASLYILETLLKGVIYSIKLKLEFAILSKLVKFVGSSSAHPAPQHDMRKASIGFVTTDGKADREMNIQDFVDLHRISTDITHPSQSHRCSDSMASRRRSARHPSGNLELDLARFEHIEDVSTLGEESSRSSRSPDLRGEV</sequence>
<dbReference type="PANTHER" id="PTHR37013:SF3">
    <property type="entry name" value="INTEGRAL MEMBRANE PROTEIN (AFU_ORTHOLOGUE AFUA_1G05950)"/>
    <property type="match status" value="1"/>
</dbReference>
<feature type="transmembrane region" description="Helical" evidence="2">
    <location>
        <begin position="176"/>
        <end position="194"/>
    </location>
</feature>
<feature type="transmembrane region" description="Helical" evidence="2">
    <location>
        <begin position="137"/>
        <end position="156"/>
    </location>
</feature>
<dbReference type="EMBL" id="LFZN01000204">
    <property type="protein sequence ID" value="KXS95694.1"/>
    <property type="molecule type" value="Genomic_DNA"/>
</dbReference>
<evidence type="ECO:0000259" key="3">
    <source>
        <dbReference type="Pfam" id="PF24802"/>
    </source>
</evidence>